<evidence type="ECO:0000256" key="11">
    <source>
        <dbReference type="ARBA" id="ARBA00023125"/>
    </source>
</evidence>
<keyword evidence="5" id="KW-0540">Nuclease</keyword>
<protein>
    <submittedName>
        <fullName evidence="14">Rep</fullName>
    </submittedName>
</protein>
<evidence type="ECO:0000256" key="4">
    <source>
        <dbReference type="ARBA" id="ARBA00022705"/>
    </source>
</evidence>
<dbReference type="GO" id="GO:0046872">
    <property type="term" value="F:metal ion binding"/>
    <property type="evidence" value="ECO:0007669"/>
    <property type="project" value="UniProtKB-KW"/>
</dbReference>
<keyword evidence="7" id="KW-0547">Nucleotide-binding</keyword>
<dbReference type="Gene3D" id="3.40.1310.20">
    <property type="match status" value="1"/>
</dbReference>
<dbReference type="EMBL" id="KY487906">
    <property type="protein sequence ID" value="AUM61880.1"/>
    <property type="molecule type" value="Genomic_DNA"/>
</dbReference>
<dbReference type="GO" id="GO:0016787">
    <property type="term" value="F:hydrolase activity"/>
    <property type="evidence" value="ECO:0007669"/>
    <property type="project" value="UniProtKB-KW"/>
</dbReference>
<keyword evidence="3" id="KW-0548">Nucleotidyltransferase</keyword>
<accession>A0A2K9LSV3</accession>
<evidence type="ECO:0000256" key="6">
    <source>
        <dbReference type="ARBA" id="ARBA00022723"/>
    </source>
</evidence>
<keyword evidence="2" id="KW-0808">Transferase</keyword>
<keyword evidence="6" id="KW-0479">Metal-binding</keyword>
<organism evidence="14">
    <name type="scientific">uncultured virus</name>
    <dbReference type="NCBI Taxonomy" id="340016"/>
    <lineage>
        <taxon>Viruses</taxon>
        <taxon>environmental samples</taxon>
    </lineage>
</organism>
<dbReference type="GO" id="GO:0016779">
    <property type="term" value="F:nucleotidyltransferase activity"/>
    <property type="evidence" value="ECO:0007669"/>
    <property type="project" value="UniProtKB-KW"/>
</dbReference>
<evidence type="ECO:0000256" key="9">
    <source>
        <dbReference type="ARBA" id="ARBA00022801"/>
    </source>
</evidence>
<dbReference type="GO" id="GO:0003677">
    <property type="term" value="F:DNA binding"/>
    <property type="evidence" value="ECO:0007669"/>
    <property type="project" value="UniProtKB-KW"/>
</dbReference>
<dbReference type="GO" id="GO:0042025">
    <property type="term" value="C:host cell nucleus"/>
    <property type="evidence" value="ECO:0007669"/>
    <property type="project" value="UniProtKB-SubCell"/>
</dbReference>
<evidence type="ECO:0000256" key="5">
    <source>
        <dbReference type="ARBA" id="ARBA00022722"/>
    </source>
</evidence>
<keyword evidence="9" id="KW-0378">Hydrolase</keyword>
<keyword evidence="4" id="KW-0235">DNA replication</keyword>
<gene>
    <name evidence="14" type="primary">Rep</name>
</gene>
<dbReference type="GO" id="GO:0000166">
    <property type="term" value="F:nucleotide binding"/>
    <property type="evidence" value="ECO:0007669"/>
    <property type="project" value="UniProtKB-KW"/>
</dbReference>
<evidence type="ECO:0000256" key="2">
    <source>
        <dbReference type="ARBA" id="ARBA00022679"/>
    </source>
</evidence>
<evidence type="ECO:0000256" key="3">
    <source>
        <dbReference type="ARBA" id="ARBA00022695"/>
    </source>
</evidence>
<dbReference type="PROSITE" id="PS52020">
    <property type="entry name" value="CRESS_DNA_REP"/>
    <property type="match status" value="1"/>
</dbReference>
<evidence type="ECO:0000259" key="13">
    <source>
        <dbReference type="PROSITE" id="PS52020"/>
    </source>
</evidence>
<keyword evidence="8" id="KW-0255">Endonuclease</keyword>
<name>A0A2K9LSV3_9VIRU</name>
<sequence>MAIVLPMEPGTTGTERETSKMKRAGATVNEETTRVIKAAYRCWMVTVHDQTWKGPNVEHALFRYFVAQKEVCPTSGRLHWQGYIELKDKARLGKVKEVLGCPSAHLEMRRGSQAEAIAYCQKAETRAEPHEKMEFGTKAKAGGGQVGVGRRACGGAGDCYRAALDPEIPYEEALDLIRAGDPRSFLLYGSAIKLNLLEEKKPTMVWEPKYKGCPWLETPEMKRWREEELPKAERAKCLILVGPTRLGKTQWARHLFPDNHMYFRGMTNIRKWRDDAALLVLDDIPWEFIPQKKSLLTQMGEAEVTDKYTPKKTIWVNMPAVVLSNDAPNFGPEDAYWRENAVLAYVDELLYDPDWKQDAMPPASPTLWDEDTEPFQE</sequence>
<evidence type="ECO:0000256" key="10">
    <source>
        <dbReference type="ARBA" id="ARBA00023124"/>
    </source>
</evidence>
<dbReference type="GO" id="GO:0004519">
    <property type="term" value="F:endonuclease activity"/>
    <property type="evidence" value="ECO:0007669"/>
    <property type="project" value="UniProtKB-KW"/>
</dbReference>
<proteinExistence type="predicted"/>
<evidence type="ECO:0000256" key="8">
    <source>
        <dbReference type="ARBA" id="ARBA00022759"/>
    </source>
</evidence>
<dbReference type="GO" id="GO:0006260">
    <property type="term" value="P:DNA replication"/>
    <property type="evidence" value="ECO:0007669"/>
    <property type="project" value="UniProtKB-KW"/>
</dbReference>
<feature type="region of interest" description="Disordered" evidence="12">
    <location>
        <begin position="1"/>
        <end position="26"/>
    </location>
</feature>
<evidence type="ECO:0000313" key="14">
    <source>
        <dbReference type="EMBL" id="AUM61880.1"/>
    </source>
</evidence>
<evidence type="ECO:0000256" key="7">
    <source>
        <dbReference type="ARBA" id="ARBA00022741"/>
    </source>
</evidence>
<evidence type="ECO:0000256" key="1">
    <source>
        <dbReference type="ARBA" id="ARBA00004147"/>
    </source>
</evidence>
<keyword evidence="11" id="KW-0238">DNA-binding</keyword>
<dbReference type="Pfam" id="PF02407">
    <property type="entry name" value="Viral_Rep"/>
    <property type="match status" value="1"/>
</dbReference>
<dbReference type="InterPro" id="IPR049912">
    <property type="entry name" value="CRESS_DNA_REP"/>
</dbReference>
<keyword evidence="10" id="KW-0190">Covalent protein-DNA linkage</keyword>
<feature type="domain" description="CRESS-DNA virus Rep endonuclease" evidence="13">
    <location>
        <begin position="37"/>
        <end position="138"/>
    </location>
</feature>
<comment type="subcellular location">
    <subcellularLocation>
        <location evidence="1">Host nucleus</location>
    </subcellularLocation>
</comment>
<reference evidence="14" key="1">
    <citation type="submission" date="2017-01" db="EMBL/GenBank/DDBJ databases">
        <title>High-throughput sequencing uncovers low homogeneity in the biogeography of single-stranded DNA viruses.</title>
        <authorList>
            <person name="Pearson V.M."/>
            <person name="Rokyta D.R."/>
        </authorList>
    </citation>
    <scope>NUCLEOTIDE SEQUENCE</scope>
</reference>
<evidence type="ECO:0000256" key="12">
    <source>
        <dbReference type="SAM" id="MobiDB-lite"/>
    </source>
</evidence>